<feature type="compositionally biased region" description="Acidic residues" evidence="1">
    <location>
        <begin position="82"/>
        <end position="128"/>
    </location>
</feature>
<dbReference type="EMBL" id="JBDFQZ010000007">
    <property type="protein sequence ID" value="KAK9707252.1"/>
    <property type="molecule type" value="Genomic_DNA"/>
</dbReference>
<feature type="compositionally biased region" description="Basic and acidic residues" evidence="1">
    <location>
        <begin position="129"/>
        <end position="139"/>
    </location>
</feature>
<gene>
    <name evidence="2" type="ORF">RND81_07G183800</name>
</gene>
<evidence type="ECO:0000256" key="1">
    <source>
        <dbReference type="SAM" id="MobiDB-lite"/>
    </source>
</evidence>
<keyword evidence="3" id="KW-1185">Reference proteome</keyword>
<sequence>MSYPCRRETSGTPTKSPSPANLLARVLRHHHRVPFTPPLRFPMKRITTTTTMLMLLAYACSKFDWDPFDEMRARLRGHGENDEWYYDPNTEEEKDDSEDEDEDETDDDDDDEEEEVDKEEESEYEEFMEEFRKDFNMKDDADDDGGGDGDGAGDAGGANNADDDDVYGPNWRYQG</sequence>
<evidence type="ECO:0000313" key="3">
    <source>
        <dbReference type="Proteomes" id="UP001443914"/>
    </source>
</evidence>
<evidence type="ECO:0000313" key="2">
    <source>
        <dbReference type="EMBL" id="KAK9707252.1"/>
    </source>
</evidence>
<dbReference type="Proteomes" id="UP001443914">
    <property type="component" value="Unassembled WGS sequence"/>
</dbReference>
<organism evidence="2 3">
    <name type="scientific">Saponaria officinalis</name>
    <name type="common">Common soapwort</name>
    <name type="synonym">Lychnis saponaria</name>
    <dbReference type="NCBI Taxonomy" id="3572"/>
    <lineage>
        <taxon>Eukaryota</taxon>
        <taxon>Viridiplantae</taxon>
        <taxon>Streptophyta</taxon>
        <taxon>Embryophyta</taxon>
        <taxon>Tracheophyta</taxon>
        <taxon>Spermatophyta</taxon>
        <taxon>Magnoliopsida</taxon>
        <taxon>eudicotyledons</taxon>
        <taxon>Gunneridae</taxon>
        <taxon>Pentapetalae</taxon>
        <taxon>Caryophyllales</taxon>
        <taxon>Caryophyllaceae</taxon>
        <taxon>Caryophylleae</taxon>
        <taxon>Saponaria</taxon>
    </lineage>
</organism>
<proteinExistence type="predicted"/>
<comment type="caution">
    <text evidence="2">The sequence shown here is derived from an EMBL/GenBank/DDBJ whole genome shotgun (WGS) entry which is preliminary data.</text>
</comment>
<accession>A0AAW1JPV4</accession>
<feature type="region of interest" description="Disordered" evidence="1">
    <location>
        <begin position="77"/>
        <end position="175"/>
    </location>
</feature>
<name>A0AAW1JPV4_SAPOF</name>
<protein>
    <submittedName>
        <fullName evidence="2">Uncharacterized protein</fullName>
    </submittedName>
</protein>
<reference evidence="2" key="1">
    <citation type="submission" date="2024-03" db="EMBL/GenBank/DDBJ databases">
        <title>WGS assembly of Saponaria officinalis var. Norfolk2.</title>
        <authorList>
            <person name="Jenkins J."/>
            <person name="Shu S."/>
            <person name="Grimwood J."/>
            <person name="Barry K."/>
            <person name="Goodstein D."/>
            <person name="Schmutz J."/>
            <person name="Leebens-Mack J."/>
            <person name="Osbourn A."/>
        </authorList>
    </citation>
    <scope>NUCLEOTIDE SEQUENCE [LARGE SCALE GENOMIC DNA]</scope>
    <source>
        <tissue evidence="2">Leaf</tissue>
    </source>
</reference>
<dbReference type="AlphaFoldDB" id="A0AAW1JPV4"/>